<reference evidence="1" key="1">
    <citation type="submission" date="2019-12" db="EMBL/GenBank/DDBJ databases">
        <title>Genome sequencing and annotation of Brassica cretica.</title>
        <authorList>
            <person name="Studholme D.J."/>
            <person name="Sarris P."/>
        </authorList>
    </citation>
    <scope>NUCLEOTIDE SEQUENCE</scope>
    <source>
        <strain evidence="1">PFS-109/04</strain>
        <tissue evidence="1">Leaf</tissue>
    </source>
</reference>
<sequence length="183" mass="19901">MKGMVDSLLSLLRILERESLSRGGSLLPPSLWFVILTPVHGDLLRGVAGLDSDAPRSSRQKHPAWVLAVLMAFSRVYHGSLSSASLVLSFSPSTDFLFGQKSLEVAFSVVVVEFPVDSGGFIALFVSVEEIEVGKDSGVSCFRDDSGGRWRIPVYRRLRTGIDPRGGKSNGGMGDTWLLLCWS</sequence>
<dbReference type="AlphaFoldDB" id="A0A8S9SGG3"/>
<evidence type="ECO:0000313" key="1">
    <source>
        <dbReference type="EMBL" id="KAF3599093.1"/>
    </source>
</evidence>
<protein>
    <submittedName>
        <fullName evidence="1">Uncharacterized protein</fullName>
    </submittedName>
</protein>
<organism evidence="1 2">
    <name type="scientific">Brassica cretica</name>
    <name type="common">Mustard</name>
    <dbReference type="NCBI Taxonomy" id="69181"/>
    <lineage>
        <taxon>Eukaryota</taxon>
        <taxon>Viridiplantae</taxon>
        <taxon>Streptophyta</taxon>
        <taxon>Embryophyta</taxon>
        <taxon>Tracheophyta</taxon>
        <taxon>Spermatophyta</taxon>
        <taxon>Magnoliopsida</taxon>
        <taxon>eudicotyledons</taxon>
        <taxon>Gunneridae</taxon>
        <taxon>Pentapetalae</taxon>
        <taxon>rosids</taxon>
        <taxon>malvids</taxon>
        <taxon>Brassicales</taxon>
        <taxon>Brassicaceae</taxon>
        <taxon>Brassiceae</taxon>
        <taxon>Brassica</taxon>
    </lineage>
</organism>
<dbReference type="EMBL" id="QGKX02000004">
    <property type="protein sequence ID" value="KAF3599093.1"/>
    <property type="molecule type" value="Genomic_DNA"/>
</dbReference>
<name>A0A8S9SGG3_BRACR</name>
<evidence type="ECO:0000313" key="2">
    <source>
        <dbReference type="Proteomes" id="UP000712600"/>
    </source>
</evidence>
<gene>
    <name evidence="1" type="ORF">F2Q69_00038962</name>
</gene>
<comment type="caution">
    <text evidence="1">The sequence shown here is derived from an EMBL/GenBank/DDBJ whole genome shotgun (WGS) entry which is preliminary data.</text>
</comment>
<dbReference type="Proteomes" id="UP000712600">
    <property type="component" value="Unassembled WGS sequence"/>
</dbReference>
<proteinExistence type="predicted"/>
<accession>A0A8S9SGG3</accession>